<evidence type="ECO:0000256" key="7">
    <source>
        <dbReference type="SAM" id="MobiDB-lite"/>
    </source>
</evidence>
<dbReference type="PANTHER" id="PTHR11584">
    <property type="entry name" value="SERINE/THREONINE PROTEIN KINASE"/>
    <property type="match status" value="1"/>
</dbReference>
<keyword evidence="6" id="KW-0067">ATP-binding</keyword>
<keyword evidence="4" id="KW-0547">Nucleotide-binding</keyword>
<evidence type="ECO:0000313" key="9">
    <source>
        <dbReference type="EMBL" id="CAE6434774.1"/>
    </source>
</evidence>
<dbReference type="Proteomes" id="UP000663853">
    <property type="component" value="Unassembled WGS sequence"/>
</dbReference>
<dbReference type="Gene3D" id="1.10.510.10">
    <property type="entry name" value="Transferase(Phosphotransferase) domain 1"/>
    <property type="match status" value="1"/>
</dbReference>
<dbReference type="InterPro" id="IPR000719">
    <property type="entry name" value="Prot_kinase_dom"/>
</dbReference>
<dbReference type="Pfam" id="PF14847">
    <property type="entry name" value="Ras_bdg_2"/>
    <property type="match status" value="1"/>
</dbReference>
<dbReference type="SMART" id="SM00220">
    <property type="entry name" value="S_TKc"/>
    <property type="match status" value="1"/>
</dbReference>
<organism evidence="9 10">
    <name type="scientific">Rhizoctonia solani</name>
    <dbReference type="NCBI Taxonomy" id="456999"/>
    <lineage>
        <taxon>Eukaryota</taxon>
        <taxon>Fungi</taxon>
        <taxon>Dikarya</taxon>
        <taxon>Basidiomycota</taxon>
        <taxon>Agaricomycotina</taxon>
        <taxon>Agaricomycetes</taxon>
        <taxon>Cantharellales</taxon>
        <taxon>Ceratobasidiaceae</taxon>
        <taxon>Rhizoctonia</taxon>
    </lineage>
</organism>
<keyword evidence="3" id="KW-0808">Transferase</keyword>
<evidence type="ECO:0000256" key="1">
    <source>
        <dbReference type="ARBA" id="ARBA00006529"/>
    </source>
</evidence>
<evidence type="ECO:0000259" key="8">
    <source>
        <dbReference type="PROSITE" id="PS50011"/>
    </source>
</evidence>
<accession>A0A8H2XVQ1</accession>
<comment type="caution">
    <text evidence="9">The sequence shown here is derived from an EMBL/GenBank/DDBJ whole genome shotgun (WGS) entry which is preliminary data.</text>
</comment>
<dbReference type="SUPFAM" id="SSF56112">
    <property type="entry name" value="Protein kinase-like (PK-like)"/>
    <property type="match status" value="1"/>
</dbReference>
<evidence type="ECO:0000256" key="2">
    <source>
        <dbReference type="ARBA" id="ARBA00022527"/>
    </source>
</evidence>
<dbReference type="AlphaFoldDB" id="A0A8H2XVQ1"/>
<comment type="similarity">
    <text evidence="1">Belongs to the protein kinase superfamily. STE Ser/Thr protein kinase family. MAP kinase kinase kinase subfamily.</text>
</comment>
<dbReference type="EMBL" id="CAJMXA010000535">
    <property type="protein sequence ID" value="CAE6434774.1"/>
    <property type="molecule type" value="Genomic_DNA"/>
</dbReference>
<feature type="compositionally biased region" description="Low complexity" evidence="7">
    <location>
        <begin position="327"/>
        <end position="345"/>
    </location>
</feature>
<dbReference type="Pfam" id="PF07714">
    <property type="entry name" value="PK_Tyr_Ser-Thr"/>
    <property type="match status" value="1"/>
</dbReference>
<feature type="domain" description="Protein kinase" evidence="8">
    <location>
        <begin position="483"/>
        <end position="789"/>
    </location>
</feature>
<evidence type="ECO:0000256" key="4">
    <source>
        <dbReference type="ARBA" id="ARBA00022741"/>
    </source>
</evidence>
<evidence type="ECO:0000256" key="5">
    <source>
        <dbReference type="ARBA" id="ARBA00022777"/>
    </source>
</evidence>
<dbReference type="InterPro" id="IPR011009">
    <property type="entry name" value="Kinase-like_dom_sf"/>
</dbReference>
<evidence type="ECO:0000256" key="3">
    <source>
        <dbReference type="ARBA" id="ARBA00022679"/>
    </source>
</evidence>
<dbReference type="GO" id="GO:0004674">
    <property type="term" value="F:protein serine/threonine kinase activity"/>
    <property type="evidence" value="ECO:0007669"/>
    <property type="project" value="UniProtKB-KW"/>
</dbReference>
<name>A0A8H2XVQ1_9AGAM</name>
<evidence type="ECO:0000256" key="6">
    <source>
        <dbReference type="ARBA" id="ARBA00022840"/>
    </source>
</evidence>
<sequence length="799" mass="87617">MAATVVGVAKSTRAAFGTHTALQLAASSSQRLAPSGSNCSVVEATRDGNKYVTVDLTGCRDARAIREHILSQFPIPSDLYSDFGIYLTEVGGITIGDALDDEQLLLYRQFAKKAPQRSRFIIQHIGSTSDVPLGEGSMTISSPWRIAPTTGSMTPNLPILEDSDSDSAETLTRFTQDIFSQLPSSRRASLLSRHRRTLSESYAQRLQPQRITITVTQDQENYLLVDITECTDAHSIRRGILSKLHIPEGEQSSFGIYYSKLDDFANCTALDDNQLFIRCRRLGDGKGSTKLLVRRINTANSRSPSNKHQPSPHILEPLRISIPLIHPKPSSQSPSTTGPSPRTESAPPVISREAPQLLKLDPLNSVQNVNRQVQPHIPPQTLYADLVRSRRSSMMSVPSRRSSGAFASPATLLALKFRSSYEASNPIAGASSSTSTRSTLNTPRIPPLLPLEGAATFGGAYTPFETPISKPIDEVEDRRVQVKNLLEKLIEQSPGSVEDSAHIEERAPMPGYQNKEHAIECLDETKSIETGKVSGSSHPSGYGALDDLSREDKGMEVVPSRNLVTINSEMKPQYHQLSGYEATKHPVATGGFGDIYLAKLPNGSRIGLKCIKLMIDPTEEGGRKIKHAAHELHLLYIVGSWSQVHGDLKGINILLSADFTPKIMDFGGAGLKKYTLQFATTTSRSGLSVRWTAPEIIEEKTGNTTKADIYSLGMTILEVITGKPPYACVGNDAAVIRRVMMSKHPARPEEHMPTTSTQGNTLWSLLITCWEYDPENRPEATAVRDMMRLITPEGLRHLR</sequence>
<evidence type="ECO:0000313" key="10">
    <source>
        <dbReference type="Proteomes" id="UP000663853"/>
    </source>
</evidence>
<protein>
    <recommendedName>
        <fullName evidence="8">Protein kinase domain-containing protein</fullName>
    </recommendedName>
</protein>
<reference evidence="9" key="1">
    <citation type="submission" date="2021-01" db="EMBL/GenBank/DDBJ databases">
        <authorList>
            <person name="Kaushik A."/>
        </authorList>
    </citation>
    <scope>NUCLEOTIDE SEQUENCE</scope>
    <source>
        <strain evidence="9">AG6-10EEA</strain>
    </source>
</reference>
<keyword evidence="2" id="KW-0723">Serine/threonine-protein kinase</keyword>
<keyword evidence="5" id="KW-0418">Kinase</keyword>
<gene>
    <name evidence="9" type="ORF">RDB_LOCUS28475</name>
</gene>
<proteinExistence type="inferred from homology"/>
<dbReference type="PROSITE" id="PS50011">
    <property type="entry name" value="PROTEIN_KINASE_DOM"/>
    <property type="match status" value="1"/>
</dbReference>
<feature type="region of interest" description="Disordered" evidence="7">
    <location>
        <begin position="529"/>
        <end position="550"/>
    </location>
</feature>
<dbReference type="InterPro" id="IPR001245">
    <property type="entry name" value="Ser-Thr/Tyr_kinase_cat_dom"/>
</dbReference>
<dbReference type="PANTHER" id="PTHR11584:SF369">
    <property type="entry name" value="MITOGEN-ACTIVATED PROTEIN KINASE KINASE KINASE 19-RELATED"/>
    <property type="match status" value="1"/>
</dbReference>
<dbReference type="InterPro" id="IPR029458">
    <property type="entry name" value="Ras-bd_By2"/>
</dbReference>
<feature type="region of interest" description="Disordered" evidence="7">
    <location>
        <begin position="325"/>
        <end position="348"/>
    </location>
</feature>
<dbReference type="GO" id="GO:0005524">
    <property type="term" value="F:ATP binding"/>
    <property type="evidence" value="ECO:0007669"/>
    <property type="project" value="UniProtKB-KW"/>
</dbReference>